<dbReference type="EMBL" id="LJOW01000828">
    <property type="protein sequence ID" value="OBQ32371.1"/>
    <property type="molecule type" value="Genomic_DNA"/>
</dbReference>
<feature type="region of interest" description="Disordered" evidence="1">
    <location>
        <begin position="1"/>
        <end position="114"/>
    </location>
</feature>
<feature type="compositionally biased region" description="Pro residues" evidence="1">
    <location>
        <begin position="59"/>
        <end position="86"/>
    </location>
</feature>
<accession>A0A1B7W5D9</accession>
<feature type="non-terminal residue" evidence="2">
    <location>
        <position position="114"/>
    </location>
</feature>
<proteinExistence type="predicted"/>
<comment type="caution">
    <text evidence="2">The sequence shown here is derived from an EMBL/GenBank/DDBJ whole genome shotgun (WGS) entry which is preliminary data.</text>
</comment>
<evidence type="ECO:0000256" key="1">
    <source>
        <dbReference type="SAM" id="MobiDB-lite"/>
    </source>
</evidence>
<feature type="compositionally biased region" description="Polar residues" evidence="1">
    <location>
        <begin position="7"/>
        <end position="16"/>
    </location>
</feature>
<feature type="compositionally biased region" description="Low complexity" evidence="1">
    <location>
        <begin position="49"/>
        <end position="58"/>
    </location>
</feature>
<evidence type="ECO:0000313" key="2">
    <source>
        <dbReference type="EMBL" id="OBQ32371.1"/>
    </source>
</evidence>
<sequence>MSRRCSRCTTAHTGSSPGAPAILHSRWAPARTPSPSAGLSLAWTRQRRPPSLAAAAGRPAPPRGSPSRPQRPPATPADAPAPPGTVFPPGGGVFARPGPPPPPRTPPPRRNPPR</sequence>
<reference evidence="2 3" key="1">
    <citation type="submission" date="2015-09" db="EMBL/GenBank/DDBJ databases">
        <title>Aphanizomenon flos-aquae WA102.</title>
        <authorList>
            <person name="Driscoll C."/>
        </authorList>
    </citation>
    <scope>NUCLEOTIDE SEQUENCE [LARGE SCALE GENOMIC DNA]</scope>
    <source>
        <strain evidence="2">WA102</strain>
    </source>
</reference>
<gene>
    <name evidence="2" type="ORF">AN484_28015</name>
</gene>
<organism evidence="2 3">
    <name type="scientific">Aphanizomenon flos-aquae WA102</name>
    <dbReference type="NCBI Taxonomy" id="1710896"/>
    <lineage>
        <taxon>Bacteria</taxon>
        <taxon>Bacillati</taxon>
        <taxon>Cyanobacteriota</taxon>
        <taxon>Cyanophyceae</taxon>
        <taxon>Nostocales</taxon>
        <taxon>Aphanizomenonaceae</taxon>
        <taxon>Aphanizomenon</taxon>
    </lineage>
</organism>
<name>A0A1B7W5D9_APHFL</name>
<dbReference type="Proteomes" id="UP000092093">
    <property type="component" value="Unassembled WGS sequence"/>
</dbReference>
<feature type="compositionally biased region" description="Pro residues" evidence="1">
    <location>
        <begin position="97"/>
        <end position="114"/>
    </location>
</feature>
<protein>
    <submittedName>
        <fullName evidence="2">Uncharacterized protein</fullName>
    </submittedName>
</protein>
<dbReference type="AlphaFoldDB" id="A0A1B7W5D9"/>
<evidence type="ECO:0000313" key="3">
    <source>
        <dbReference type="Proteomes" id="UP000092093"/>
    </source>
</evidence>